<gene>
    <name evidence="2" type="ORF">FIU01_10560</name>
</gene>
<dbReference type="InterPro" id="IPR013424">
    <property type="entry name" value="Ice-binding_C"/>
</dbReference>
<accession>A0A5B8CUC0</accession>
<sequence>MDRINLAIHSQEMFMSSCKKYLSRIVVAALFASSFTAAQAATSTAIFWGPSAYLSANDIPVGFYAGGSPQLLDTLEDGSLDASLSANNGAVYGPTGIADSVDSDDGNIDGFGTAGRSWFSGTVTFTFVGNGPLPTAFGLVWTDGSGTITFSAQDANGQSLGSNAFNGIPDNTFGGTTGDDRFFGVQFAGGIKSITIGTGGGIEVDHIQYGQMVSSVPEPSLALMLSLGLMSLINLRRKNDTTT</sequence>
<organism evidence="2 3">
    <name type="scientific">Methylophilus medardicus</name>
    <dbReference type="NCBI Taxonomy" id="2588534"/>
    <lineage>
        <taxon>Bacteria</taxon>
        <taxon>Pseudomonadati</taxon>
        <taxon>Pseudomonadota</taxon>
        <taxon>Betaproteobacteria</taxon>
        <taxon>Nitrosomonadales</taxon>
        <taxon>Methylophilaceae</taxon>
        <taxon>Methylophilus</taxon>
    </lineage>
</organism>
<evidence type="ECO:0000256" key="1">
    <source>
        <dbReference type="SAM" id="SignalP"/>
    </source>
</evidence>
<name>A0A5B8CUC0_9PROT</name>
<feature type="signal peptide" evidence="1">
    <location>
        <begin position="1"/>
        <end position="40"/>
    </location>
</feature>
<evidence type="ECO:0000313" key="2">
    <source>
        <dbReference type="EMBL" id="QDC44918.1"/>
    </source>
</evidence>
<dbReference type="NCBIfam" id="TIGR02595">
    <property type="entry name" value="PEP_CTERM"/>
    <property type="match status" value="1"/>
</dbReference>
<feature type="chain" id="PRO_5023083186" evidence="1">
    <location>
        <begin position="41"/>
        <end position="243"/>
    </location>
</feature>
<dbReference type="Proteomes" id="UP000311008">
    <property type="component" value="Chromosome"/>
</dbReference>
<evidence type="ECO:0000313" key="3">
    <source>
        <dbReference type="Proteomes" id="UP000311008"/>
    </source>
</evidence>
<proteinExistence type="predicted"/>
<keyword evidence="3" id="KW-1185">Reference proteome</keyword>
<keyword evidence="1" id="KW-0732">Signal</keyword>
<dbReference type="AlphaFoldDB" id="A0A5B8CUC0"/>
<protein>
    <submittedName>
        <fullName evidence="2">PEP-CTERM sorting domain-containing protein</fullName>
    </submittedName>
</protein>
<reference evidence="3" key="1">
    <citation type="journal article" date="2019" name="ISME J.">
        <title>Evolution in action: habitat transition from sediment to the pelagial leads to genome streamlining in Methylophilaceae.</title>
        <authorList>
            <person name="Salcher M."/>
            <person name="Schaefle D."/>
            <person name="Kaspar M."/>
            <person name="Neuenschwander S.M."/>
            <person name="Ghai R."/>
        </authorList>
    </citation>
    <scope>NUCLEOTIDE SEQUENCE [LARGE SCALE GENOMIC DNA]</scope>
    <source>
        <strain evidence="3">MMS-M-51</strain>
    </source>
</reference>
<dbReference type="KEGG" id="mmec:FIU01_10560"/>
<dbReference type="OrthoDB" id="8566558at2"/>
<dbReference type="EMBL" id="CP040946">
    <property type="protein sequence ID" value="QDC44918.1"/>
    <property type="molecule type" value="Genomic_DNA"/>
</dbReference>